<organism evidence="1 2">
    <name type="scientific">Candidatus Thermofonsia Clade 1 bacterium</name>
    <dbReference type="NCBI Taxonomy" id="2364210"/>
    <lineage>
        <taxon>Bacteria</taxon>
        <taxon>Bacillati</taxon>
        <taxon>Chloroflexota</taxon>
        <taxon>Candidatus Thermofontia</taxon>
        <taxon>Candidatus Thermofonsia Clade 1</taxon>
    </lineage>
</organism>
<protein>
    <recommendedName>
        <fullName evidence="3">DUF1800 domain-containing protein</fullName>
    </recommendedName>
</protein>
<evidence type="ECO:0000313" key="2">
    <source>
        <dbReference type="Proteomes" id="UP000228921"/>
    </source>
</evidence>
<reference evidence="1 2" key="1">
    <citation type="submission" date="2017-11" db="EMBL/GenBank/DDBJ databases">
        <title>Evolution of Phototrophy in the Chloroflexi Phylum Driven by Horizontal Gene Transfer.</title>
        <authorList>
            <person name="Ward L.M."/>
            <person name="Hemp J."/>
            <person name="Shih P.M."/>
            <person name="Mcglynn S.E."/>
            <person name="Fischer W."/>
        </authorList>
    </citation>
    <scope>NUCLEOTIDE SEQUENCE [LARGE SCALE GENOMIC DNA]</scope>
    <source>
        <strain evidence="1">CP2_2F</strain>
    </source>
</reference>
<dbReference type="InterPro" id="IPR014917">
    <property type="entry name" value="DUF1800"/>
</dbReference>
<sequence>MRCTAFAPFVQLAQPMIFWDICHARNWARIGYAEEGFCEKYGGGCMDSLKSMKVSRRSFLKTVGLAALGAMLPLEWAGGTQRTTAAGSPDPMRHVLNRLTWGACPADLEKIRDMGIEGYIEWQLQPERIPDPAIDELFEAQPVLLANYYQAKRFEQSDWQLSYILMWTRLYRAAHSQRQLYERMVEFWTDHFNVPIADSAVEKLLDDREVIRRHALGHFRDLLFSSAQSPAMLYYLNNDSSDKEHPNENYAREVMELHTLGVASGYTEQDVKELARILTGWTVGSGQFYFNAEMHDFGEKQFLGRTFPAGRGLEEGLEALEILVTHPSTAHFIATKLCRHFVSDDPPESLVRSVAQVFTATDGDIRAMLRHLFTSAEFMNSSGQKLRRPMEFVVAFMRTTGLELTQDYWLLLNALEKLGHMPFCWGPPDGYPDVAEAWLNTNTMLRRWQVALYLPVIALGWIEGARIHLDEMVGVPETAAQLVDKLTEVNLPALSLDPRDREMLIQQIAPEPDYRLDDQERSEAIPAIAALLISSPYFQWC</sequence>
<name>A0A2M8NYC2_9CHLR</name>
<accession>A0A2M8NYC2</accession>
<evidence type="ECO:0008006" key="3">
    <source>
        <dbReference type="Google" id="ProtNLM"/>
    </source>
</evidence>
<evidence type="ECO:0000313" key="1">
    <source>
        <dbReference type="EMBL" id="PJF30295.1"/>
    </source>
</evidence>
<proteinExistence type="predicted"/>
<dbReference type="Pfam" id="PF08811">
    <property type="entry name" value="DUF1800"/>
    <property type="match status" value="1"/>
</dbReference>
<dbReference type="AlphaFoldDB" id="A0A2M8NYC2"/>
<comment type="caution">
    <text evidence="1">The sequence shown here is derived from an EMBL/GenBank/DDBJ whole genome shotgun (WGS) entry which is preliminary data.</text>
</comment>
<dbReference type="EMBL" id="PGTK01000012">
    <property type="protein sequence ID" value="PJF30295.1"/>
    <property type="molecule type" value="Genomic_DNA"/>
</dbReference>
<gene>
    <name evidence="1" type="ORF">CUN51_08280</name>
</gene>
<dbReference type="Proteomes" id="UP000228921">
    <property type="component" value="Unassembled WGS sequence"/>
</dbReference>